<name>A0A4P9YAS4_ROZAC</name>
<dbReference type="AlphaFoldDB" id="A0A4P9YAS4"/>
<feature type="region of interest" description="Disordered" evidence="1">
    <location>
        <begin position="52"/>
        <end position="83"/>
    </location>
</feature>
<organism evidence="2 3">
    <name type="scientific">Rozella allomycis (strain CSF55)</name>
    <dbReference type="NCBI Taxonomy" id="988480"/>
    <lineage>
        <taxon>Eukaryota</taxon>
        <taxon>Fungi</taxon>
        <taxon>Fungi incertae sedis</taxon>
        <taxon>Cryptomycota</taxon>
        <taxon>Cryptomycota incertae sedis</taxon>
        <taxon>Rozella</taxon>
    </lineage>
</organism>
<proteinExistence type="predicted"/>
<dbReference type="Pfam" id="PF08284">
    <property type="entry name" value="RVP_2"/>
    <property type="match status" value="1"/>
</dbReference>
<evidence type="ECO:0000313" key="3">
    <source>
        <dbReference type="Proteomes" id="UP000281549"/>
    </source>
</evidence>
<evidence type="ECO:0000256" key="1">
    <source>
        <dbReference type="SAM" id="MobiDB-lite"/>
    </source>
</evidence>
<reference evidence="3" key="1">
    <citation type="journal article" date="2018" name="Nat. Microbiol.">
        <title>Leveraging single-cell genomics to expand the fungal tree of life.</title>
        <authorList>
            <person name="Ahrendt S.R."/>
            <person name="Quandt C.A."/>
            <person name="Ciobanu D."/>
            <person name="Clum A."/>
            <person name="Salamov A."/>
            <person name="Andreopoulos B."/>
            <person name="Cheng J.F."/>
            <person name="Woyke T."/>
            <person name="Pelin A."/>
            <person name="Henrissat B."/>
            <person name="Reynolds N.K."/>
            <person name="Benny G.L."/>
            <person name="Smith M.E."/>
            <person name="James T.Y."/>
            <person name="Grigoriev I.V."/>
        </authorList>
    </citation>
    <scope>NUCLEOTIDE SEQUENCE [LARGE SCALE GENOMIC DNA]</scope>
    <source>
        <strain evidence="3">CSF55</strain>
    </source>
</reference>
<sequence length="181" mass="19921">MELDNVQMKHVVCRCCGQKGHYWKFCNCGHLQCKRKQKSTFIKSKAKFKPRINNVETNNGDDSPESESDSSESASDDPGPELNNVVPVCSHNNEFQSSSLLKLNDCGATHNFISGDIVKKCSILSKPLSKTMSVSGAGQNSLLGHISSKTNQISLKIGKYCESESFYVLPNLKHDIILGLP</sequence>
<gene>
    <name evidence="2" type="ORF">ROZALSC1DRAFT_31797</name>
</gene>
<dbReference type="InterPro" id="IPR021109">
    <property type="entry name" value="Peptidase_aspartic_dom_sf"/>
</dbReference>
<dbReference type="EMBL" id="ML006954">
    <property type="protein sequence ID" value="RKP16125.1"/>
    <property type="molecule type" value="Genomic_DNA"/>
</dbReference>
<dbReference type="Proteomes" id="UP000281549">
    <property type="component" value="Unassembled WGS sequence"/>
</dbReference>
<feature type="compositionally biased region" description="Acidic residues" evidence="1">
    <location>
        <begin position="62"/>
        <end position="79"/>
    </location>
</feature>
<accession>A0A4P9YAS4</accession>
<protein>
    <submittedName>
        <fullName evidence="2">Uncharacterized protein</fullName>
    </submittedName>
</protein>
<dbReference type="CDD" id="cd00303">
    <property type="entry name" value="retropepsin_like"/>
    <property type="match status" value="1"/>
</dbReference>
<evidence type="ECO:0000313" key="2">
    <source>
        <dbReference type="EMBL" id="RKP16125.1"/>
    </source>
</evidence>
<dbReference type="Gene3D" id="2.40.70.10">
    <property type="entry name" value="Acid Proteases"/>
    <property type="match status" value="1"/>
</dbReference>